<dbReference type="EMBL" id="SOIJ01000039">
    <property type="protein sequence ID" value="TET94066.1"/>
    <property type="molecule type" value="Genomic_DNA"/>
</dbReference>
<dbReference type="AlphaFoldDB" id="A0A523YRD5"/>
<gene>
    <name evidence="2" type="ORF">E3J33_00740</name>
</gene>
<organism evidence="2 3">
    <name type="scientific">Aerophobetes bacterium</name>
    <dbReference type="NCBI Taxonomy" id="2030807"/>
    <lineage>
        <taxon>Bacteria</taxon>
        <taxon>Candidatus Aerophobota</taxon>
    </lineage>
</organism>
<dbReference type="InterPro" id="IPR025658">
    <property type="entry name" value="Cyclophilin_TM1367"/>
</dbReference>
<proteinExistence type="predicted"/>
<reference evidence="2 3" key="1">
    <citation type="submission" date="2019-03" db="EMBL/GenBank/DDBJ databases">
        <title>Metabolic potential of uncultured bacteria and archaea associated with petroleum seepage in deep-sea sediments.</title>
        <authorList>
            <person name="Dong X."/>
            <person name="Hubert C."/>
        </authorList>
    </citation>
    <scope>NUCLEOTIDE SEQUENCE [LARGE SCALE GENOMIC DNA]</scope>
    <source>
        <strain evidence="2">E29_bin28</strain>
    </source>
</reference>
<evidence type="ECO:0000313" key="2">
    <source>
        <dbReference type="EMBL" id="TET94066.1"/>
    </source>
</evidence>
<name>A0A523YRD5_UNCAE</name>
<protein>
    <recommendedName>
        <fullName evidence="1">Cyclophilin TM1367-like domain-containing protein</fullName>
    </recommendedName>
</protein>
<dbReference type="SUPFAM" id="SSF50891">
    <property type="entry name" value="Cyclophilin-like"/>
    <property type="match status" value="1"/>
</dbReference>
<evidence type="ECO:0000259" key="1">
    <source>
        <dbReference type="Pfam" id="PF04126"/>
    </source>
</evidence>
<dbReference type="Pfam" id="PF04126">
    <property type="entry name" value="Cyclophil_like"/>
    <property type="match status" value="1"/>
</dbReference>
<dbReference type="Gene3D" id="2.40.100.20">
    <property type="match status" value="1"/>
</dbReference>
<dbReference type="Proteomes" id="UP000316925">
    <property type="component" value="Unassembled WGS sequence"/>
</dbReference>
<comment type="caution">
    <text evidence="2">The sequence shown here is derived from an EMBL/GenBank/DDBJ whole genome shotgun (WGS) entry which is preliminary data.</text>
</comment>
<accession>A0A523YRD5</accession>
<dbReference type="InterPro" id="IPR029000">
    <property type="entry name" value="Cyclophilin-like_dom_sf"/>
</dbReference>
<sequence>MSKRIRIKAGAVERMAILNNSPMAEALVEALPIEASANRWGDEIYFAVSLKQAGGEKRNVVDRGDIAFWPPGSALCIFFGPTPVSKGEEIRPASEVILVGKIETDPEGFKIIKDHDPVRIEEV</sequence>
<feature type="domain" description="Cyclophilin TM1367-like" evidence="1">
    <location>
        <begin position="3"/>
        <end position="121"/>
    </location>
</feature>
<evidence type="ECO:0000313" key="3">
    <source>
        <dbReference type="Proteomes" id="UP000316925"/>
    </source>
</evidence>